<dbReference type="Proteomes" id="UP001165653">
    <property type="component" value="Unassembled WGS sequence"/>
</dbReference>
<evidence type="ECO:0000313" key="2">
    <source>
        <dbReference type="Proteomes" id="UP001165653"/>
    </source>
</evidence>
<gene>
    <name evidence="1" type="ORF">OJ996_15515</name>
</gene>
<keyword evidence="2" id="KW-1185">Reference proteome</keyword>
<sequence>MPKVYQRLVADFTIPPTTLTPEFAAMLRETMAQFGFHPGQFDFDSDNRGTLNLAKALWARSRVFSVDTEYLDGRFDDFAKLIRSHDLLTLNFGRDFNGYGWNEDDECSIFEQTWGMILGFDKETAICDEISLWTDAEALYPPSDGNPDNFDYSLVQLAENLAIVLHNRLLATETHGWVDYKYGTEKTTLFFISAKKNLRVAECDPNWIRPIRDLSSELSPS</sequence>
<name>A0ABT3G575_9BACT</name>
<comment type="caution">
    <text evidence="1">The sequence shown here is derived from an EMBL/GenBank/DDBJ whole genome shotgun (WGS) entry which is preliminary data.</text>
</comment>
<organism evidence="1 2">
    <name type="scientific">Luteolibacter rhizosphaerae</name>
    <dbReference type="NCBI Taxonomy" id="2989719"/>
    <lineage>
        <taxon>Bacteria</taxon>
        <taxon>Pseudomonadati</taxon>
        <taxon>Verrucomicrobiota</taxon>
        <taxon>Verrucomicrobiia</taxon>
        <taxon>Verrucomicrobiales</taxon>
        <taxon>Verrucomicrobiaceae</taxon>
        <taxon>Luteolibacter</taxon>
    </lineage>
</organism>
<accession>A0ABT3G575</accession>
<reference evidence="1" key="1">
    <citation type="submission" date="2022-10" db="EMBL/GenBank/DDBJ databases">
        <title>Luteolibacter sp. GHJ8, whole genome shotgun sequencing project.</title>
        <authorList>
            <person name="Zhao G."/>
            <person name="Shen L."/>
        </authorList>
    </citation>
    <scope>NUCLEOTIDE SEQUENCE</scope>
    <source>
        <strain evidence="1">GHJ8</strain>
    </source>
</reference>
<dbReference type="RefSeq" id="WP_264514537.1">
    <property type="nucleotide sequence ID" value="NZ_JAPDDR010000008.1"/>
</dbReference>
<protein>
    <submittedName>
        <fullName evidence="1">Uncharacterized protein</fullName>
    </submittedName>
</protein>
<evidence type="ECO:0000313" key="1">
    <source>
        <dbReference type="EMBL" id="MCW1914995.1"/>
    </source>
</evidence>
<proteinExistence type="predicted"/>
<dbReference type="EMBL" id="JAPDDR010000008">
    <property type="protein sequence ID" value="MCW1914995.1"/>
    <property type="molecule type" value="Genomic_DNA"/>
</dbReference>